<evidence type="ECO:0000313" key="4">
    <source>
        <dbReference type="Proteomes" id="UP000032568"/>
    </source>
</evidence>
<accession>A0AAE9YQA0</accession>
<reference evidence="3 4" key="2">
    <citation type="journal article" date="2022" name="Mar. Drugs">
        <title>Bioassay-Guided Fractionation Leads to the Detection of Cholic Acid Generated by the Rare Thalassomonas sp.</title>
        <authorList>
            <person name="Pheiffer F."/>
            <person name="Schneider Y.K."/>
            <person name="Hansen E.H."/>
            <person name="Andersen J.H."/>
            <person name="Isaksson J."/>
            <person name="Busche T."/>
            <person name="R C."/>
            <person name="Kalinowski J."/>
            <person name="Zyl L.V."/>
            <person name="Trindade M."/>
        </authorList>
    </citation>
    <scope>NUCLEOTIDE SEQUENCE [LARGE SCALE GENOMIC DNA]</scope>
    <source>
        <strain evidence="3 4">A5K-106</strain>
    </source>
</reference>
<proteinExistence type="predicted"/>
<dbReference type="SMART" id="SM00530">
    <property type="entry name" value="HTH_XRE"/>
    <property type="match status" value="1"/>
</dbReference>
<keyword evidence="4" id="KW-1185">Reference proteome</keyword>
<dbReference type="KEGG" id="tact:SG35_023945"/>
<dbReference type="NCBIfam" id="TIGR02607">
    <property type="entry name" value="antidote_HigA"/>
    <property type="match status" value="1"/>
</dbReference>
<dbReference type="AlphaFoldDB" id="A0AAE9YQA0"/>
<organism evidence="3 4">
    <name type="scientific">Thalassomonas actiniarum</name>
    <dbReference type="NCBI Taxonomy" id="485447"/>
    <lineage>
        <taxon>Bacteria</taxon>
        <taxon>Pseudomonadati</taxon>
        <taxon>Pseudomonadota</taxon>
        <taxon>Gammaproteobacteria</taxon>
        <taxon>Alteromonadales</taxon>
        <taxon>Colwelliaceae</taxon>
        <taxon>Thalassomonas</taxon>
    </lineage>
</organism>
<dbReference type="InterPro" id="IPR013430">
    <property type="entry name" value="Toxin_antidote_HigA"/>
</dbReference>
<name>A0AAE9YQA0_9GAMM</name>
<reference evidence="3 4" key="1">
    <citation type="journal article" date="2015" name="Genome Announc.">
        <title>Draft Genome Sequences of Marine Isolates of Thalassomonas viridans and Thalassomonas actiniarum.</title>
        <authorList>
            <person name="Olonade I."/>
            <person name="van Zyl L.J."/>
            <person name="Trindade M."/>
        </authorList>
    </citation>
    <scope>NUCLEOTIDE SEQUENCE [LARGE SCALE GENOMIC DNA]</scope>
    <source>
        <strain evidence="3 4">A5K-106</strain>
    </source>
</reference>
<dbReference type="Proteomes" id="UP000032568">
    <property type="component" value="Chromosome"/>
</dbReference>
<dbReference type="Pfam" id="PF01381">
    <property type="entry name" value="HTH_3"/>
    <property type="match status" value="1"/>
</dbReference>
<dbReference type="PROSITE" id="PS50943">
    <property type="entry name" value="HTH_CROC1"/>
    <property type="match status" value="1"/>
</dbReference>
<dbReference type="GO" id="GO:0003677">
    <property type="term" value="F:DNA binding"/>
    <property type="evidence" value="ECO:0007669"/>
    <property type="project" value="UniProtKB-KW"/>
</dbReference>
<dbReference type="InterPro" id="IPR010982">
    <property type="entry name" value="Lambda_DNA-bd_dom_sf"/>
</dbReference>
<evidence type="ECO:0000259" key="2">
    <source>
        <dbReference type="PROSITE" id="PS50943"/>
    </source>
</evidence>
<evidence type="ECO:0000313" key="3">
    <source>
        <dbReference type="EMBL" id="WDD98294.1"/>
    </source>
</evidence>
<sequence>MALVRSNQLPVTHAGIIFKKRILERHNITVSDAAKLMHIGRPHLSKFASGKVAVTAPLAMKLEKSTGISAGFWMNIQKSYDLYINRDLEIEAEPLPMVATG</sequence>
<dbReference type="RefSeq" id="WP_044831322.1">
    <property type="nucleotide sequence ID" value="NZ_CP059735.1"/>
</dbReference>
<dbReference type="InterPro" id="IPR001387">
    <property type="entry name" value="Cro/C1-type_HTH"/>
</dbReference>
<evidence type="ECO:0000256" key="1">
    <source>
        <dbReference type="ARBA" id="ARBA00023125"/>
    </source>
</evidence>
<keyword evidence="1" id="KW-0238">DNA-binding</keyword>
<dbReference type="Gene3D" id="1.10.260.40">
    <property type="entry name" value="lambda repressor-like DNA-binding domains"/>
    <property type="match status" value="1"/>
</dbReference>
<dbReference type="SUPFAM" id="SSF47413">
    <property type="entry name" value="lambda repressor-like DNA-binding domains"/>
    <property type="match status" value="1"/>
</dbReference>
<dbReference type="CDD" id="cd00093">
    <property type="entry name" value="HTH_XRE"/>
    <property type="match status" value="1"/>
</dbReference>
<dbReference type="PANTHER" id="PTHR36924:SF1">
    <property type="entry name" value="ANTITOXIN HIGA-1"/>
    <property type="match status" value="1"/>
</dbReference>
<dbReference type="PANTHER" id="PTHR36924">
    <property type="entry name" value="ANTITOXIN HIGA-1"/>
    <property type="match status" value="1"/>
</dbReference>
<gene>
    <name evidence="3" type="ORF">SG35_023945</name>
</gene>
<feature type="domain" description="HTH cro/C1-type" evidence="2">
    <location>
        <begin position="20"/>
        <end position="73"/>
    </location>
</feature>
<protein>
    <submittedName>
        <fullName evidence="3">HigA family addiction module antidote protein</fullName>
    </submittedName>
</protein>
<dbReference type="EMBL" id="CP059735">
    <property type="protein sequence ID" value="WDD98294.1"/>
    <property type="molecule type" value="Genomic_DNA"/>
</dbReference>